<feature type="domain" description="GH64" evidence="3">
    <location>
        <begin position="28"/>
        <end position="425"/>
    </location>
</feature>
<dbReference type="Gene3D" id="2.60.120.260">
    <property type="entry name" value="Galactose-binding domain-like"/>
    <property type="match status" value="1"/>
</dbReference>
<dbReference type="PROSITE" id="PS51175">
    <property type="entry name" value="CBM6"/>
    <property type="match status" value="1"/>
</dbReference>
<dbReference type="InterPro" id="IPR008979">
    <property type="entry name" value="Galactose-bd-like_sf"/>
</dbReference>
<dbReference type="PANTHER" id="PTHR38165">
    <property type="match status" value="1"/>
</dbReference>
<reference evidence="4" key="1">
    <citation type="submission" date="2021-01" db="EMBL/GenBank/DDBJ databases">
        <title>Fulvivirga kasyanovii gen. nov., sp nov., a novel member of the phylum Bacteroidetes isolated from seawater in a mussel farm.</title>
        <authorList>
            <person name="Zhao L.-H."/>
            <person name="Wang Z.-J."/>
        </authorList>
    </citation>
    <scope>NUCLEOTIDE SEQUENCE</scope>
    <source>
        <strain evidence="4">29W222</strain>
    </source>
</reference>
<proteinExistence type="predicted"/>
<keyword evidence="1" id="KW-0732">Signal</keyword>
<dbReference type="InterPro" id="IPR005084">
    <property type="entry name" value="CBM6"/>
</dbReference>
<protein>
    <submittedName>
        <fullName evidence="4">Carbohydrate-binding protein</fullName>
    </submittedName>
</protein>
<dbReference type="SUPFAM" id="SSF49785">
    <property type="entry name" value="Galactose-binding domain-like"/>
    <property type="match status" value="1"/>
</dbReference>
<name>A0A937G4P2_9BACT</name>
<dbReference type="Pfam" id="PF03422">
    <property type="entry name" value="CBM_6"/>
    <property type="match status" value="1"/>
</dbReference>
<feature type="domain" description="CBM6" evidence="2">
    <location>
        <begin position="438"/>
        <end position="557"/>
    </location>
</feature>
<dbReference type="SMART" id="SM00606">
    <property type="entry name" value="CBD_IV"/>
    <property type="match status" value="1"/>
</dbReference>
<dbReference type="EMBL" id="JAEUGD010000068">
    <property type="protein sequence ID" value="MBL6449963.1"/>
    <property type="molecule type" value="Genomic_DNA"/>
</dbReference>
<dbReference type="NCBIfam" id="TIGR04183">
    <property type="entry name" value="Por_Secre_tail"/>
    <property type="match status" value="1"/>
</dbReference>
<dbReference type="Pfam" id="PF18962">
    <property type="entry name" value="Por_Secre_tail"/>
    <property type="match status" value="1"/>
</dbReference>
<accession>A0A937G4P2</accession>
<dbReference type="CDD" id="cd09214">
    <property type="entry name" value="GH64-like"/>
    <property type="match status" value="1"/>
</dbReference>
<dbReference type="CDD" id="cd04080">
    <property type="entry name" value="CBM6_cellulase-like"/>
    <property type="match status" value="1"/>
</dbReference>
<evidence type="ECO:0000256" key="1">
    <source>
        <dbReference type="ARBA" id="ARBA00022729"/>
    </source>
</evidence>
<comment type="caution">
    <text evidence="4">The sequence shown here is derived from an EMBL/GenBank/DDBJ whole genome shotgun (WGS) entry which is preliminary data.</text>
</comment>
<dbReference type="Proteomes" id="UP000614216">
    <property type="component" value="Unassembled WGS sequence"/>
</dbReference>
<dbReference type="InterPro" id="IPR026444">
    <property type="entry name" value="Secre_tail"/>
</dbReference>
<dbReference type="PROSITE" id="PS52006">
    <property type="entry name" value="GH64"/>
    <property type="match status" value="1"/>
</dbReference>
<dbReference type="InterPro" id="IPR037398">
    <property type="entry name" value="Glyco_hydro_64_fam"/>
</dbReference>
<dbReference type="Pfam" id="PF16483">
    <property type="entry name" value="Glyco_hydro_64"/>
    <property type="match status" value="1"/>
</dbReference>
<dbReference type="PANTHER" id="PTHR38165:SF1">
    <property type="entry name" value="GLUCANASE B"/>
    <property type="match status" value="1"/>
</dbReference>
<dbReference type="Gene3D" id="2.60.110.10">
    <property type="entry name" value="Thaumatin"/>
    <property type="match status" value="1"/>
</dbReference>
<evidence type="ECO:0000313" key="4">
    <source>
        <dbReference type="EMBL" id="MBL6449963.1"/>
    </source>
</evidence>
<keyword evidence="5" id="KW-1185">Reference proteome</keyword>
<dbReference type="InterPro" id="IPR006584">
    <property type="entry name" value="Cellulose-bd_IV"/>
</dbReference>
<sequence>MKSLIPLTRVKRTVLLLVMLIPMLSIAQVTVPFKIENHSGLPDNQLFVAIVGEDLAVPSNHIWVDPSTGAQLPMSPAYNTVQGPVYGGNQGPGQNGLYADCFKRLSDISNNTVMVPPIQGCRIFIAYEEQLYFYFFGSSGAQRGYTSPNATDPTDPNQGIRYEVIELTNNQYGMFANTTRVDSYQYPIGMELFGSDGYYKKVGEIATHEEIVAAFQTSVPAEFQKCLDPETGEITAPSKTPEFADGSVGSMPVPGPYVNYMKPYVDAVWNKYAGEDLIFDAGDAGVWKGRVQGEQLVMVSQSPAFLGRKAIITRRPTTQEVFEGKGVLDNVVQDATTDLLVQAQLCAALNRHVIDINTPNPGLQDWSDDSKYYQASPCNHYAKFWHQQGISVDRLSYGFAYDDVFDYSSSVHTPNPSQVIINIGPYSGDNNNGTPIPATIQAENFTNMSGIQLEVTTDQGGGQNVGWIDAGDWMEYTINAPEAGNYTVEYRVASLNAGGVIEFFTNGSSKGTTTFNATGGWQNWTTVSTTVNLSAGNQTIRLVSNNSGWNINWIAFKSSANPPQNGCNISVNADFSVEISEDANNPRLTFVPKRSGVGSSTCILYYSTSANNPYPGYMVAANTPYQINASAGQTIYFYYTYSLPEGGENNTLNNKKSFIVGNCGQANAARTSSTTSEIDKSGEQLVNTPILYPNPADDYLNIGKLPEHVTEIIIYDNTGKSHLTLNAIEGQQISLDVTHLRKGLHFIRIQSQKGVTTIPFIKK</sequence>
<evidence type="ECO:0000313" key="5">
    <source>
        <dbReference type="Proteomes" id="UP000614216"/>
    </source>
</evidence>
<dbReference type="InterPro" id="IPR037176">
    <property type="entry name" value="Osmotin/thaumatin-like_sf"/>
</dbReference>
<organism evidence="4 5">
    <name type="scientific">Fulvivirga marina</name>
    <dbReference type="NCBI Taxonomy" id="2494733"/>
    <lineage>
        <taxon>Bacteria</taxon>
        <taxon>Pseudomonadati</taxon>
        <taxon>Bacteroidota</taxon>
        <taxon>Cytophagia</taxon>
        <taxon>Cytophagales</taxon>
        <taxon>Fulvivirgaceae</taxon>
        <taxon>Fulvivirga</taxon>
    </lineage>
</organism>
<gene>
    <name evidence="4" type="ORF">JMN32_26860</name>
</gene>
<evidence type="ECO:0000259" key="2">
    <source>
        <dbReference type="PROSITE" id="PS51175"/>
    </source>
</evidence>
<dbReference type="AlphaFoldDB" id="A0A937G4P2"/>
<evidence type="ECO:0000259" key="3">
    <source>
        <dbReference type="PROSITE" id="PS52006"/>
    </source>
</evidence>
<dbReference type="RefSeq" id="WP_202859510.1">
    <property type="nucleotide sequence ID" value="NZ_JAEUGD010000068.1"/>
</dbReference>
<dbReference type="InterPro" id="IPR042517">
    <property type="entry name" value="Glyco_hydro_64_N_2"/>
</dbReference>
<dbReference type="InterPro" id="IPR032477">
    <property type="entry name" value="Glyco_hydro_64"/>
</dbReference>
<dbReference type="GO" id="GO:0030246">
    <property type="term" value="F:carbohydrate binding"/>
    <property type="evidence" value="ECO:0007669"/>
    <property type="project" value="InterPro"/>
</dbReference>
<dbReference type="Gene3D" id="3.30.920.50">
    <property type="entry name" value="Beta-1,3-glucanase, C-terminal domain"/>
    <property type="match status" value="1"/>
</dbReference>